<dbReference type="Gene3D" id="3.30.9.80">
    <property type="match status" value="1"/>
</dbReference>
<evidence type="ECO:0000313" key="1">
    <source>
        <dbReference type="EMBL" id="MZL70339.1"/>
    </source>
</evidence>
<organism evidence="2 3">
    <name type="scientific">Bittarella massiliensis</name>
    <name type="common">ex Durand et al. 2017</name>
    <dbReference type="NCBI Taxonomy" id="1720313"/>
    <lineage>
        <taxon>Bacteria</taxon>
        <taxon>Bacillati</taxon>
        <taxon>Bacillota</taxon>
        <taxon>Clostridia</taxon>
        <taxon>Eubacteriales</taxon>
        <taxon>Oscillospiraceae</taxon>
        <taxon>Bittarella (ex Durand et al. 2017)</taxon>
    </lineage>
</organism>
<proteinExistence type="predicted"/>
<dbReference type="InterPro" id="IPR010354">
    <property type="entry name" value="Oleate_hydratase"/>
</dbReference>
<reference evidence="1 4" key="3">
    <citation type="journal article" date="2019" name="Nat. Med.">
        <title>A library of human gut bacterial isolates paired with longitudinal multiomics data enables mechanistic microbiome research.</title>
        <authorList>
            <person name="Poyet M."/>
            <person name="Groussin M."/>
            <person name="Gibbons S.M."/>
            <person name="Avila-Pacheco J."/>
            <person name="Jiang X."/>
            <person name="Kearney S.M."/>
            <person name="Perrotta A.R."/>
            <person name="Berdy B."/>
            <person name="Zhao S."/>
            <person name="Lieberman T.D."/>
            <person name="Swanson P.K."/>
            <person name="Smith M."/>
            <person name="Roesemann S."/>
            <person name="Alexander J.E."/>
            <person name="Rich S.A."/>
            <person name="Livny J."/>
            <person name="Vlamakis H."/>
            <person name="Clish C."/>
            <person name="Bullock K."/>
            <person name="Deik A."/>
            <person name="Scott J."/>
            <person name="Pierce K.A."/>
            <person name="Xavier R.J."/>
            <person name="Alm E.J."/>
        </authorList>
    </citation>
    <scope>NUCLEOTIDE SEQUENCE [LARGE SCALE GENOMIC DNA]</scope>
    <source>
        <strain evidence="1 4">BIOML-A2</strain>
    </source>
</reference>
<dbReference type="Gene3D" id="3.50.50.60">
    <property type="entry name" value="FAD/NAD(P)-binding domain"/>
    <property type="match status" value="2"/>
</dbReference>
<dbReference type="EMBL" id="WWVX01000008">
    <property type="protein sequence ID" value="MZL70339.1"/>
    <property type="molecule type" value="Genomic_DNA"/>
</dbReference>
<comment type="caution">
    <text evidence="2">The sequence shown here is derived from an EMBL/GenBank/DDBJ whole genome shotgun (WGS) entry which is preliminary data.</text>
</comment>
<reference evidence="2" key="1">
    <citation type="submission" date="2016-11" db="EMBL/GenBank/DDBJ databases">
        <authorList>
            <person name="Varghese N."/>
            <person name="Submissions S."/>
        </authorList>
    </citation>
    <scope>NUCLEOTIDE SEQUENCE</scope>
    <source>
        <strain evidence="2">DSM 4029</strain>
    </source>
</reference>
<dbReference type="SUPFAM" id="SSF51905">
    <property type="entry name" value="FAD/NAD(P)-binding domain"/>
    <property type="match status" value="1"/>
</dbReference>
<dbReference type="InterPro" id="IPR036188">
    <property type="entry name" value="FAD/NAD-bd_sf"/>
</dbReference>
<gene>
    <name evidence="1" type="ORF">GT747_11300</name>
    <name evidence="2" type="ORF">SAMN05444424_1821</name>
</gene>
<keyword evidence="4" id="KW-1185">Reference proteome</keyword>
<evidence type="ECO:0000313" key="4">
    <source>
        <dbReference type="Proteomes" id="UP000474718"/>
    </source>
</evidence>
<dbReference type="NCBIfam" id="NF010584">
    <property type="entry name" value="PRK13977.1"/>
    <property type="match status" value="1"/>
</dbReference>
<dbReference type="PANTHER" id="PTHR37417:SF3">
    <property type="entry name" value="MYOSIN-CROSSREACTIVE PROTEIN"/>
    <property type="match status" value="1"/>
</dbReference>
<dbReference type="EC" id="4.2.1.53" evidence="1"/>
<dbReference type="AlphaFoldDB" id="A0AAQ1RWC7"/>
<dbReference type="RefSeq" id="WP_021658175.1">
    <property type="nucleotide sequence ID" value="NZ_FQVY01000002.1"/>
</dbReference>
<dbReference type="GO" id="GO:0006631">
    <property type="term" value="P:fatty acid metabolic process"/>
    <property type="evidence" value="ECO:0007669"/>
    <property type="project" value="InterPro"/>
</dbReference>
<dbReference type="EMBL" id="FQVY01000002">
    <property type="protein sequence ID" value="SHG19421.1"/>
    <property type="molecule type" value="Genomic_DNA"/>
</dbReference>
<dbReference type="Proteomes" id="UP000184089">
    <property type="component" value="Unassembled WGS sequence"/>
</dbReference>
<sequence length="591" mass="67139">MYYSNGNYEAFARPEKPEGVDRKSAYLVGSGLASLAAACFLVRDGQMKGEHIHILEELALPGGACDGINDPQRGFIVRGGREMENHFECLWDLFRSIPSIETEGVSVLDEYYWLNKHDPNYSLMRASVNRGEDAHTDGKFALSDKAAAEIVKLFFTKNEDLYDKTIDDVFDEEFYSSNFWLYWQTMFAFEKWHSALEMKLYIQRFIHHIGGLPDFSALKFTKYNQYESLILPMVKYLEGHNVDFQYGVQVQNVLFEKSGGKKVARQIQCLRDGREERIDLLEDDLVFVTNGSCTENSTLGDDDHAPAQTTQNGEGGCWQLWKNIAAQDPAFGRPEKFCGNIPKTNWESATITTLDGRIPPYIQKMCKRDPFSGKVVTGGIITVKDSSWLMSFTLNRQPHFKEQPKDQLVVWVYGLYTDVPGDYVKKPMRQCTGREITMEWLYHMGVPEEEIPELAATGAHCIPCMMPYITAFFMPRTAGDRPKVVPEGCVNFAFIGQFADTVRDTVFTTEYSVRTAMEAVYTLLDVDRGVPEVFNSCYDVRVLLDSTSKMMDGKKLTDIKLPFLAGLVEKATMKKISGTVIEELLARYHLI</sequence>
<protein>
    <submittedName>
        <fullName evidence="2">Oleate hydratase</fullName>
        <ecNumber evidence="1">4.2.1.53</ecNumber>
    </submittedName>
</protein>
<accession>A0AAQ1RWC7</accession>
<evidence type="ECO:0000313" key="3">
    <source>
        <dbReference type="Proteomes" id="UP000184089"/>
    </source>
</evidence>
<evidence type="ECO:0000313" key="2">
    <source>
        <dbReference type="EMBL" id="SHG19421.1"/>
    </source>
</evidence>
<reference evidence="3" key="2">
    <citation type="submission" date="2016-11" db="EMBL/GenBank/DDBJ databases">
        <authorList>
            <person name="Jaros S."/>
            <person name="Januszkiewicz K."/>
            <person name="Wedrychowicz H."/>
        </authorList>
    </citation>
    <scope>NUCLEOTIDE SEQUENCE [LARGE SCALE GENOMIC DNA]</scope>
    <source>
        <strain evidence="3">DSM 4029</strain>
    </source>
</reference>
<keyword evidence="1" id="KW-0456">Lyase</keyword>
<dbReference type="Proteomes" id="UP000474718">
    <property type="component" value="Unassembled WGS sequence"/>
</dbReference>
<dbReference type="PANTHER" id="PTHR37417">
    <property type="entry name" value="67 KDA MYOSIN-CROSS-REACTIVE ANTIGEN FAMILY PROTEIN (AFU_ORTHOLOGUE AFUA_5G09970)"/>
    <property type="match status" value="1"/>
</dbReference>
<name>A0AAQ1RWC7_9FIRM</name>
<dbReference type="GO" id="GO:0071949">
    <property type="term" value="F:FAD binding"/>
    <property type="evidence" value="ECO:0007669"/>
    <property type="project" value="InterPro"/>
</dbReference>
<dbReference type="GO" id="GO:0050151">
    <property type="term" value="F:oleate hydratase activity"/>
    <property type="evidence" value="ECO:0007669"/>
    <property type="project" value="UniProtKB-EC"/>
</dbReference>
<dbReference type="Pfam" id="PF06100">
    <property type="entry name" value="MCRA"/>
    <property type="match status" value="1"/>
</dbReference>